<comment type="caution">
    <text evidence="3">The sequence shown here is derived from an EMBL/GenBank/DDBJ whole genome shotgun (WGS) entry which is preliminary data.</text>
</comment>
<keyword evidence="4" id="KW-1185">Reference proteome</keyword>
<dbReference type="InterPro" id="IPR007730">
    <property type="entry name" value="SPOR-like_dom"/>
</dbReference>
<dbReference type="Pfam" id="PF05036">
    <property type="entry name" value="SPOR"/>
    <property type="match status" value="1"/>
</dbReference>
<feature type="compositionally biased region" description="Pro residues" evidence="1">
    <location>
        <begin position="126"/>
        <end position="145"/>
    </location>
</feature>
<dbReference type="RefSeq" id="WP_084720414.1">
    <property type="nucleotide sequence ID" value="NZ_BJYZ01000002.1"/>
</dbReference>
<evidence type="ECO:0000313" key="3">
    <source>
        <dbReference type="EMBL" id="GEO36241.1"/>
    </source>
</evidence>
<reference evidence="3 4" key="1">
    <citation type="submission" date="2019-07" db="EMBL/GenBank/DDBJ databases">
        <title>Whole genome shotgun sequence of Skermanella aerolata NBRC 106429.</title>
        <authorList>
            <person name="Hosoyama A."/>
            <person name="Uohara A."/>
            <person name="Ohji S."/>
            <person name="Ichikawa N."/>
        </authorList>
    </citation>
    <scope>NUCLEOTIDE SEQUENCE [LARGE SCALE GENOMIC DNA]</scope>
    <source>
        <strain evidence="3 4">NBRC 106429</strain>
    </source>
</reference>
<feature type="compositionally biased region" description="Low complexity" evidence="1">
    <location>
        <begin position="146"/>
        <end position="172"/>
    </location>
</feature>
<dbReference type="PROSITE" id="PS51724">
    <property type="entry name" value="SPOR"/>
    <property type="match status" value="1"/>
</dbReference>
<dbReference type="AlphaFoldDB" id="A0A512DID5"/>
<dbReference type="InterPro" id="IPR036680">
    <property type="entry name" value="SPOR-like_sf"/>
</dbReference>
<dbReference type="PRINTS" id="PR01217">
    <property type="entry name" value="PRICHEXTENSN"/>
</dbReference>
<feature type="compositionally biased region" description="Low complexity" evidence="1">
    <location>
        <begin position="102"/>
        <end position="125"/>
    </location>
</feature>
<feature type="compositionally biased region" description="Low complexity" evidence="1">
    <location>
        <begin position="56"/>
        <end position="66"/>
    </location>
</feature>
<sequence>MNLKSVAMATGLVLTFAAGAWLSTIMLAPPQRPIREAAQTPAQVQPPASTRQATTLPELPASESILPPLPPLPQTPAATPPAATPPSPSPAPPSVSPPSAEPPVAAAAEPEPAQPPTAGQAEQQPDTPPPASEAPPPSPPAPPPVVESLPAIPEAPPALAEASPPVAAPVAEMIREPEPPAPAVPAIPLTPPLDKPAEEDIDPGIAALSALVTRAPSAPAPSASLPAPPHDAAPLPSDRMAESVPPAAPIVSGPYFTIQVGSFQDPANAASLQRSLGTKGWEAFVVDWTNGSGQVWKVVRVGRYQTEAQAVTASTELMSAANLRGNVIKVR</sequence>
<dbReference type="Gene3D" id="3.30.70.1070">
    <property type="entry name" value="Sporulation related repeat"/>
    <property type="match status" value="1"/>
</dbReference>
<name>A0A512DID5_9PROT</name>
<feature type="compositionally biased region" description="Low complexity" evidence="1">
    <location>
        <begin position="38"/>
        <end position="48"/>
    </location>
</feature>
<feature type="region of interest" description="Disordered" evidence="1">
    <location>
        <begin position="217"/>
        <end position="241"/>
    </location>
</feature>
<feature type="compositionally biased region" description="Pro residues" evidence="1">
    <location>
        <begin position="67"/>
        <end position="101"/>
    </location>
</feature>
<proteinExistence type="predicted"/>
<protein>
    <recommendedName>
        <fullName evidence="2">SPOR domain-containing protein</fullName>
    </recommendedName>
</protein>
<evidence type="ECO:0000259" key="2">
    <source>
        <dbReference type="PROSITE" id="PS51724"/>
    </source>
</evidence>
<dbReference type="Proteomes" id="UP000321523">
    <property type="component" value="Unassembled WGS sequence"/>
</dbReference>
<feature type="domain" description="SPOR" evidence="2">
    <location>
        <begin position="250"/>
        <end position="330"/>
    </location>
</feature>
<dbReference type="GO" id="GO:0042834">
    <property type="term" value="F:peptidoglycan binding"/>
    <property type="evidence" value="ECO:0007669"/>
    <property type="project" value="InterPro"/>
</dbReference>
<feature type="region of interest" description="Disordered" evidence="1">
    <location>
        <begin position="38"/>
        <end position="183"/>
    </location>
</feature>
<evidence type="ECO:0000256" key="1">
    <source>
        <dbReference type="SAM" id="MobiDB-lite"/>
    </source>
</evidence>
<accession>A0A512DID5</accession>
<gene>
    <name evidence="3" type="ORF">SAE02_03890</name>
</gene>
<dbReference type="SUPFAM" id="SSF110997">
    <property type="entry name" value="Sporulation related repeat"/>
    <property type="match status" value="1"/>
</dbReference>
<dbReference type="EMBL" id="BJYZ01000002">
    <property type="protein sequence ID" value="GEO36241.1"/>
    <property type="molecule type" value="Genomic_DNA"/>
</dbReference>
<dbReference type="OrthoDB" id="7304513at2"/>
<evidence type="ECO:0000313" key="4">
    <source>
        <dbReference type="Proteomes" id="UP000321523"/>
    </source>
</evidence>
<organism evidence="3 4">
    <name type="scientific">Skermanella aerolata</name>
    <dbReference type="NCBI Taxonomy" id="393310"/>
    <lineage>
        <taxon>Bacteria</taxon>
        <taxon>Pseudomonadati</taxon>
        <taxon>Pseudomonadota</taxon>
        <taxon>Alphaproteobacteria</taxon>
        <taxon>Rhodospirillales</taxon>
        <taxon>Azospirillaceae</taxon>
        <taxon>Skermanella</taxon>
    </lineage>
</organism>